<accession>A0A9D4HSH2</accession>
<feature type="compositionally biased region" description="Basic and acidic residues" evidence="1">
    <location>
        <begin position="25"/>
        <end position="38"/>
    </location>
</feature>
<evidence type="ECO:0000313" key="3">
    <source>
        <dbReference type="Proteomes" id="UP000828390"/>
    </source>
</evidence>
<evidence type="ECO:0000256" key="1">
    <source>
        <dbReference type="SAM" id="MobiDB-lite"/>
    </source>
</evidence>
<sequence length="51" mass="5935">MVKSTQGVPKPRKEDLVIDDGTEQEEWRKYKKQDDGKQKPTSRYLGNGRNV</sequence>
<dbReference type="EMBL" id="JAIWYP010000012">
    <property type="protein sequence ID" value="KAH3729669.1"/>
    <property type="molecule type" value="Genomic_DNA"/>
</dbReference>
<proteinExistence type="predicted"/>
<reference evidence="2" key="1">
    <citation type="journal article" date="2019" name="bioRxiv">
        <title>The Genome of the Zebra Mussel, Dreissena polymorpha: A Resource for Invasive Species Research.</title>
        <authorList>
            <person name="McCartney M.A."/>
            <person name="Auch B."/>
            <person name="Kono T."/>
            <person name="Mallez S."/>
            <person name="Zhang Y."/>
            <person name="Obille A."/>
            <person name="Becker A."/>
            <person name="Abrahante J.E."/>
            <person name="Garbe J."/>
            <person name="Badalamenti J.P."/>
            <person name="Herman A."/>
            <person name="Mangelson H."/>
            <person name="Liachko I."/>
            <person name="Sullivan S."/>
            <person name="Sone E.D."/>
            <person name="Koren S."/>
            <person name="Silverstein K.A.T."/>
            <person name="Beckman K.B."/>
            <person name="Gohl D.M."/>
        </authorList>
    </citation>
    <scope>NUCLEOTIDE SEQUENCE</scope>
    <source>
        <strain evidence="2">Duluth1</strain>
        <tissue evidence="2">Whole animal</tissue>
    </source>
</reference>
<keyword evidence="3" id="KW-1185">Reference proteome</keyword>
<name>A0A9D4HSH2_DREPO</name>
<dbReference type="AlphaFoldDB" id="A0A9D4HSH2"/>
<evidence type="ECO:0000313" key="2">
    <source>
        <dbReference type="EMBL" id="KAH3729669.1"/>
    </source>
</evidence>
<organism evidence="2 3">
    <name type="scientific">Dreissena polymorpha</name>
    <name type="common">Zebra mussel</name>
    <name type="synonym">Mytilus polymorpha</name>
    <dbReference type="NCBI Taxonomy" id="45954"/>
    <lineage>
        <taxon>Eukaryota</taxon>
        <taxon>Metazoa</taxon>
        <taxon>Spiralia</taxon>
        <taxon>Lophotrochozoa</taxon>
        <taxon>Mollusca</taxon>
        <taxon>Bivalvia</taxon>
        <taxon>Autobranchia</taxon>
        <taxon>Heteroconchia</taxon>
        <taxon>Euheterodonta</taxon>
        <taxon>Imparidentia</taxon>
        <taxon>Neoheterodontei</taxon>
        <taxon>Myida</taxon>
        <taxon>Dreissenoidea</taxon>
        <taxon>Dreissenidae</taxon>
        <taxon>Dreissena</taxon>
    </lineage>
</organism>
<comment type="caution">
    <text evidence="2">The sequence shown here is derived from an EMBL/GenBank/DDBJ whole genome shotgun (WGS) entry which is preliminary data.</text>
</comment>
<gene>
    <name evidence="2" type="ORF">DPMN_055647</name>
</gene>
<reference evidence="2" key="2">
    <citation type="submission" date="2020-11" db="EMBL/GenBank/DDBJ databases">
        <authorList>
            <person name="McCartney M.A."/>
            <person name="Auch B."/>
            <person name="Kono T."/>
            <person name="Mallez S."/>
            <person name="Becker A."/>
            <person name="Gohl D.M."/>
            <person name="Silverstein K.A.T."/>
            <person name="Koren S."/>
            <person name="Bechman K.B."/>
            <person name="Herman A."/>
            <person name="Abrahante J.E."/>
            <person name="Garbe J."/>
        </authorList>
    </citation>
    <scope>NUCLEOTIDE SEQUENCE</scope>
    <source>
        <strain evidence="2">Duluth1</strain>
        <tissue evidence="2">Whole animal</tissue>
    </source>
</reference>
<feature type="region of interest" description="Disordered" evidence="1">
    <location>
        <begin position="1"/>
        <end position="51"/>
    </location>
</feature>
<protein>
    <submittedName>
        <fullName evidence="2">Uncharacterized protein</fullName>
    </submittedName>
</protein>
<dbReference type="Proteomes" id="UP000828390">
    <property type="component" value="Unassembled WGS sequence"/>
</dbReference>